<dbReference type="EMBL" id="JACGWN010000003">
    <property type="protein sequence ID" value="KAL0455692.1"/>
    <property type="molecule type" value="Genomic_DNA"/>
</dbReference>
<name>A0AAW2XNQ3_9LAMI</name>
<gene>
    <name evidence="2" type="ORF">Slati_0908400</name>
</gene>
<organism evidence="2">
    <name type="scientific">Sesamum latifolium</name>
    <dbReference type="NCBI Taxonomy" id="2727402"/>
    <lineage>
        <taxon>Eukaryota</taxon>
        <taxon>Viridiplantae</taxon>
        <taxon>Streptophyta</taxon>
        <taxon>Embryophyta</taxon>
        <taxon>Tracheophyta</taxon>
        <taxon>Spermatophyta</taxon>
        <taxon>Magnoliopsida</taxon>
        <taxon>eudicotyledons</taxon>
        <taxon>Gunneridae</taxon>
        <taxon>Pentapetalae</taxon>
        <taxon>asterids</taxon>
        <taxon>lamiids</taxon>
        <taxon>Lamiales</taxon>
        <taxon>Pedaliaceae</taxon>
        <taxon>Sesamum</taxon>
    </lineage>
</organism>
<feature type="compositionally biased region" description="Basic and acidic residues" evidence="1">
    <location>
        <begin position="1"/>
        <end position="16"/>
    </location>
</feature>
<accession>A0AAW2XNQ3</accession>
<reference evidence="2" key="1">
    <citation type="submission" date="2020-06" db="EMBL/GenBank/DDBJ databases">
        <authorList>
            <person name="Li T."/>
            <person name="Hu X."/>
            <person name="Zhang T."/>
            <person name="Song X."/>
            <person name="Zhang H."/>
            <person name="Dai N."/>
            <person name="Sheng W."/>
            <person name="Hou X."/>
            <person name="Wei L."/>
        </authorList>
    </citation>
    <scope>NUCLEOTIDE SEQUENCE</scope>
    <source>
        <strain evidence="2">KEN1</strain>
        <tissue evidence="2">Leaf</tissue>
    </source>
</reference>
<evidence type="ECO:0000313" key="2">
    <source>
        <dbReference type="EMBL" id="KAL0455692.1"/>
    </source>
</evidence>
<evidence type="ECO:0000256" key="1">
    <source>
        <dbReference type="SAM" id="MobiDB-lite"/>
    </source>
</evidence>
<feature type="region of interest" description="Disordered" evidence="1">
    <location>
        <begin position="1"/>
        <end position="53"/>
    </location>
</feature>
<proteinExistence type="predicted"/>
<reference evidence="2" key="2">
    <citation type="journal article" date="2024" name="Plant">
        <title>Genomic evolution and insights into agronomic trait innovations of Sesamum species.</title>
        <authorList>
            <person name="Miao H."/>
            <person name="Wang L."/>
            <person name="Qu L."/>
            <person name="Liu H."/>
            <person name="Sun Y."/>
            <person name="Le M."/>
            <person name="Wang Q."/>
            <person name="Wei S."/>
            <person name="Zheng Y."/>
            <person name="Lin W."/>
            <person name="Duan Y."/>
            <person name="Cao H."/>
            <person name="Xiong S."/>
            <person name="Wang X."/>
            <person name="Wei L."/>
            <person name="Li C."/>
            <person name="Ma Q."/>
            <person name="Ju M."/>
            <person name="Zhao R."/>
            <person name="Li G."/>
            <person name="Mu C."/>
            <person name="Tian Q."/>
            <person name="Mei H."/>
            <person name="Zhang T."/>
            <person name="Gao T."/>
            <person name="Zhang H."/>
        </authorList>
    </citation>
    <scope>NUCLEOTIDE SEQUENCE</scope>
    <source>
        <strain evidence="2">KEN1</strain>
    </source>
</reference>
<protein>
    <submittedName>
        <fullName evidence="2">Uncharacterized protein</fullName>
    </submittedName>
</protein>
<dbReference type="AlphaFoldDB" id="A0AAW2XNQ3"/>
<sequence length="147" mass="15446">MENEREIDGGGGRGEEGEGAAGLGDGAREGRIGQWGWPMGLGRGTDRAMGLGDGAGEEGRGWAGHGVTGGLSCLAAEYIFHPCGVSCFTQPSTRLRTSQSLPTVCRVSSTLKLASMTSERIPARHRVPVRSPIRNAHVHPRLSARSP</sequence>
<comment type="caution">
    <text evidence="2">The sequence shown here is derived from an EMBL/GenBank/DDBJ whole genome shotgun (WGS) entry which is preliminary data.</text>
</comment>